<feature type="transmembrane region" description="Helical" evidence="2">
    <location>
        <begin position="103"/>
        <end position="130"/>
    </location>
</feature>
<evidence type="ECO:0000256" key="2">
    <source>
        <dbReference type="SAM" id="Phobius"/>
    </source>
</evidence>
<comment type="caution">
    <text evidence="3">The sequence shown here is derived from an EMBL/GenBank/DDBJ whole genome shotgun (WGS) entry which is preliminary data.</text>
</comment>
<keyword evidence="2" id="KW-0812">Transmembrane</keyword>
<reference evidence="3 4" key="1">
    <citation type="submission" date="2020-08" db="EMBL/GenBank/DDBJ databases">
        <title>Genomic Encyclopedia of Type Strains, Phase IV (KMG-IV): sequencing the most valuable type-strain genomes for metagenomic binning, comparative biology and taxonomic classification.</title>
        <authorList>
            <person name="Goeker M."/>
        </authorList>
    </citation>
    <scope>NUCLEOTIDE SEQUENCE [LARGE SCALE GENOMIC DNA]</scope>
    <source>
        <strain evidence="3 4">DSM 101806</strain>
    </source>
</reference>
<dbReference type="EMBL" id="JACIEH010000003">
    <property type="protein sequence ID" value="MBB4099872.1"/>
    <property type="molecule type" value="Genomic_DNA"/>
</dbReference>
<evidence type="ECO:0000256" key="1">
    <source>
        <dbReference type="SAM" id="MobiDB-lite"/>
    </source>
</evidence>
<gene>
    <name evidence="3" type="ORF">GGR46_003444</name>
</gene>
<evidence type="ECO:0000313" key="4">
    <source>
        <dbReference type="Proteomes" id="UP000557392"/>
    </source>
</evidence>
<feature type="region of interest" description="Disordered" evidence="1">
    <location>
        <begin position="37"/>
        <end position="78"/>
    </location>
</feature>
<protein>
    <submittedName>
        <fullName evidence="3">Uncharacterized protein</fullName>
    </submittedName>
</protein>
<organism evidence="3 4">
    <name type="scientific">Sphingomonas kyeonggiensis</name>
    <dbReference type="NCBI Taxonomy" id="1268553"/>
    <lineage>
        <taxon>Bacteria</taxon>
        <taxon>Pseudomonadati</taxon>
        <taxon>Pseudomonadota</taxon>
        <taxon>Alphaproteobacteria</taxon>
        <taxon>Sphingomonadales</taxon>
        <taxon>Sphingomonadaceae</taxon>
        <taxon>Sphingomonas</taxon>
    </lineage>
</organism>
<evidence type="ECO:0000313" key="3">
    <source>
        <dbReference type="EMBL" id="MBB4099872.1"/>
    </source>
</evidence>
<dbReference type="AlphaFoldDB" id="A0A7W6JWN3"/>
<keyword evidence="2" id="KW-1133">Transmembrane helix</keyword>
<keyword evidence="4" id="KW-1185">Reference proteome</keyword>
<accession>A0A7W6JWN3</accession>
<keyword evidence="2" id="KW-0472">Membrane</keyword>
<name>A0A7W6JWN3_9SPHN</name>
<proteinExistence type="predicted"/>
<sequence length="154" mass="16857">MPPTRYRVVEQGRRLVVIDTLAGRSVAPPAVTARPEIFADRPRTMGAPRPQSQPRPMPRASEPRGRDSGGEGFSFTTAPWFDKQAPRRIRIGTDAQGQLIGGLMVAIVVLIFLFALIGWPIAFVLAFVVFNAKVRDGFRTAATTWLTALDATPN</sequence>
<dbReference type="Proteomes" id="UP000557392">
    <property type="component" value="Unassembled WGS sequence"/>
</dbReference>